<gene>
    <name evidence="8" type="ORF">AKK44_03225</name>
</gene>
<evidence type="ECO:0000256" key="5">
    <source>
        <dbReference type="ARBA" id="ARBA00023136"/>
    </source>
</evidence>
<keyword evidence="3 6" id="KW-0812">Transmembrane</keyword>
<dbReference type="InterPro" id="IPR004477">
    <property type="entry name" value="ComEC_N"/>
</dbReference>
<dbReference type="SUPFAM" id="SSF56281">
    <property type="entry name" value="Metallo-hydrolase/oxidoreductase"/>
    <property type="match status" value="1"/>
</dbReference>
<dbReference type="GO" id="GO:0005886">
    <property type="term" value="C:plasma membrane"/>
    <property type="evidence" value="ECO:0007669"/>
    <property type="project" value="UniProtKB-SubCell"/>
</dbReference>
<dbReference type="PANTHER" id="PTHR30619:SF1">
    <property type="entry name" value="RECOMBINATION PROTEIN 2"/>
    <property type="match status" value="1"/>
</dbReference>
<dbReference type="SMART" id="SM00849">
    <property type="entry name" value="Lactamase_B"/>
    <property type="match status" value="1"/>
</dbReference>
<feature type="transmembrane region" description="Helical" evidence="6">
    <location>
        <begin position="432"/>
        <end position="454"/>
    </location>
</feature>
<dbReference type="Pfam" id="PF03772">
    <property type="entry name" value="Competence"/>
    <property type="match status" value="1"/>
</dbReference>
<evidence type="ECO:0000313" key="8">
    <source>
        <dbReference type="EMBL" id="KPJ22675.1"/>
    </source>
</evidence>
<proteinExistence type="predicted"/>
<evidence type="ECO:0000256" key="1">
    <source>
        <dbReference type="ARBA" id="ARBA00004651"/>
    </source>
</evidence>
<evidence type="ECO:0000256" key="3">
    <source>
        <dbReference type="ARBA" id="ARBA00022692"/>
    </source>
</evidence>
<dbReference type="InterPro" id="IPR036866">
    <property type="entry name" value="RibonucZ/Hydroxyglut_hydro"/>
</dbReference>
<comment type="subcellular location">
    <subcellularLocation>
        <location evidence="1">Cell membrane</location>
        <topology evidence="1">Multi-pass membrane protein</topology>
    </subcellularLocation>
</comment>
<dbReference type="CDD" id="cd07731">
    <property type="entry name" value="ComA-like_MBL-fold"/>
    <property type="match status" value="1"/>
</dbReference>
<dbReference type="InterPro" id="IPR035681">
    <property type="entry name" value="ComA-like_MBL"/>
</dbReference>
<dbReference type="Pfam" id="PF00753">
    <property type="entry name" value="Lactamase_B"/>
    <property type="match status" value="1"/>
</dbReference>
<feature type="transmembrane region" description="Helical" evidence="6">
    <location>
        <begin position="466"/>
        <end position="486"/>
    </location>
</feature>
<dbReference type="InterPro" id="IPR001279">
    <property type="entry name" value="Metallo-B-lactamas"/>
</dbReference>
<keyword evidence="4 6" id="KW-1133">Transmembrane helix</keyword>
<keyword evidence="2" id="KW-1003">Cell membrane</keyword>
<dbReference type="PATRIC" id="fig|119224.3.peg.165"/>
<evidence type="ECO:0000256" key="6">
    <source>
        <dbReference type="SAM" id="Phobius"/>
    </source>
</evidence>
<evidence type="ECO:0000313" key="9">
    <source>
        <dbReference type="Proteomes" id="UP000049578"/>
    </source>
</evidence>
<dbReference type="NCBIfam" id="TIGR00361">
    <property type="entry name" value="ComEC_Rec2"/>
    <property type="match status" value="1"/>
</dbReference>
<dbReference type="STRING" id="119224.AKK44_03225"/>
<reference evidence="8 9" key="1">
    <citation type="submission" date="2015-08" db="EMBL/GenBank/DDBJ databases">
        <title>Genome sequence of Streptococcus phocae subsp. phocae ATCC 51973T isolated from liver specimen obtained from seal.</title>
        <authorList>
            <person name="Avendano-Herrera R."/>
        </authorList>
    </citation>
    <scope>NUCLEOTIDE SEQUENCE [LARGE SCALE GENOMIC DNA]</scope>
    <source>
        <strain evidence="8 9">ATCC 51973</strain>
    </source>
</reference>
<accession>A0A0N8FXB6</accession>
<evidence type="ECO:0000256" key="2">
    <source>
        <dbReference type="ARBA" id="ARBA00022475"/>
    </source>
</evidence>
<feature type="domain" description="Metallo-beta-lactamase" evidence="7">
    <location>
        <begin position="496"/>
        <end position="702"/>
    </location>
</feature>
<organism evidence="8 9">
    <name type="scientific">Streptococcus phocae</name>
    <dbReference type="NCBI Taxonomy" id="119224"/>
    <lineage>
        <taxon>Bacteria</taxon>
        <taxon>Bacillati</taxon>
        <taxon>Bacillota</taxon>
        <taxon>Bacilli</taxon>
        <taxon>Lactobacillales</taxon>
        <taxon>Streptococcaceae</taxon>
        <taxon>Streptococcus</taxon>
    </lineage>
</organism>
<dbReference type="InterPro" id="IPR052159">
    <property type="entry name" value="Competence_DNA_uptake"/>
</dbReference>
<dbReference type="PANTHER" id="PTHR30619">
    <property type="entry name" value="DNA INTERNALIZATION/COMPETENCE PROTEIN COMEC/REC2"/>
    <property type="match status" value="1"/>
</dbReference>
<feature type="transmembrane region" description="Helical" evidence="6">
    <location>
        <begin position="232"/>
        <end position="255"/>
    </location>
</feature>
<dbReference type="AlphaFoldDB" id="A0A0N8FXB6"/>
<dbReference type="RefSeq" id="WP_054278489.1">
    <property type="nucleotide sequence ID" value="NZ_LHQM01000010.1"/>
</dbReference>
<dbReference type="GO" id="GO:0030420">
    <property type="term" value="P:establishment of competence for transformation"/>
    <property type="evidence" value="ECO:0007669"/>
    <property type="project" value="InterPro"/>
</dbReference>
<keyword evidence="5 6" id="KW-0472">Membrane</keyword>
<feature type="transmembrane region" description="Helical" evidence="6">
    <location>
        <begin position="387"/>
        <end position="412"/>
    </location>
</feature>
<dbReference type="Proteomes" id="UP000049578">
    <property type="component" value="Unassembled WGS sequence"/>
</dbReference>
<protein>
    <submittedName>
        <fullName evidence="8">Competence protein ComEC</fullName>
    </submittedName>
</protein>
<evidence type="ECO:0000256" key="4">
    <source>
        <dbReference type="ARBA" id="ARBA00022989"/>
    </source>
</evidence>
<keyword evidence="9" id="KW-1185">Reference proteome</keyword>
<comment type="caution">
    <text evidence="8">The sequence shown here is derived from an EMBL/GenBank/DDBJ whole genome shotgun (WGS) entry which is preliminary data.</text>
</comment>
<dbReference type="NCBIfam" id="TIGR00360">
    <property type="entry name" value="ComEC_N-term"/>
    <property type="match status" value="1"/>
</dbReference>
<feature type="transmembrane region" description="Helical" evidence="6">
    <location>
        <begin position="311"/>
        <end position="344"/>
    </location>
</feature>
<name>A0A0N8FXB6_9STRE</name>
<dbReference type="EMBL" id="LHQM01000010">
    <property type="protein sequence ID" value="KPJ22675.1"/>
    <property type="molecule type" value="Genomic_DNA"/>
</dbReference>
<dbReference type="Gene3D" id="3.60.15.10">
    <property type="entry name" value="Ribonuclease Z/Hydroxyacylglutathione hydrolase-like"/>
    <property type="match status" value="1"/>
</dbReference>
<sequence>MILALIKRFPVAPIQLAFLVTVLYYQLQCPSLEVNCLALGLMLLLVRHFPKKQVAVTLLVLGGFALLFTYQRQQMIAHGNKSVDKLTRVAIIPDSIAINGDQLSAIGRCDGQQYQLFYKMRSKEEVTFFKRQSQWVTVYGDILLENPVGLRNFKGFNYKSYLNYQHIYRIGQLKQITALTPSRPESLADYLSYYRRCAIVWSQQAFPKPMSHYMTGLLFGYLDKSFGEMTELYSQLGIIHLFALSGMQVSFFLTYYRRALMLLQFPLETIKLLEIPFSIIYSGMTGNSVSVIRSLLQALLRNVGLKGLDNFAVTFLLMFVLSPHFLMTIGGVLSFAYSFVLAVIEFEELSETRQRLAKSLAISVGILPFLLFYFATFNPISIVLTALLSYLFDLAILPVLTVLFIVSPVAIITLCNPLFVLLEHTISFVGRYFGSPLVFGSPSLLQLMICLVCLAVCYDYRQHKRVLSVVSVLFIVCLLSIKFPMINEVTMIDIGQGDSILIRDWRTKTILIDVGGTPMMPVKERWQQKHRTNNAQKTLIPYLRSRGISRIDQLVLTHTDTDHVGDMEKVVQAFKVKEILVSQGSLSQQQFVKRLRALPVKVSTLQAGDVLPIMGSQLQVLYPWAIGDGKNNDSLVLYGQLLNRTFLFTGDLEAPGEAELVARYPDLSVDVLKAGHHGSKGSTSPTLLDHIRPQIGLISAGRRNRYQHPHQETLQRFEERNIDYYSTDTQGAIRLTGWRRWHLETCQ</sequence>
<evidence type="ECO:0000259" key="7">
    <source>
        <dbReference type="SMART" id="SM00849"/>
    </source>
</evidence>
<dbReference type="InterPro" id="IPR004797">
    <property type="entry name" value="Competence_ComEC/Rec2"/>
</dbReference>